<comment type="caution">
    <text evidence="3">The sequence shown here is derived from an EMBL/GenBank/DDBJ whole genome shotgun (WGS) entry which is preliminary data.</text>
</comment>
<evidence type="ECO:0000313" key="3">
    <source>
        <dbReference type="EMBL" id="NKY40434.1"/>
    </source>
</evidence>
<accession>A0ABX1K1N2</accession>
<dbReference type="Proteomes" id="UP000777774">
    <property type="component" value="Unassembled WGS sequence"/>
</dbReference>
<gene>
    <name evidence="3" type="ORF">HGA02_13095</name>
</gene>
<organism evidence="3 4">
    <name type="scientific">Cellulomonas septica</name>
    <dbReference type="NCBI Taxonomy" id="285080"/>
    <lineage>
        <taxon>Bacteria</taxon>
        <taxon>Bacillati</taxon>
        <taxon>Actinomycetota</taxon>
        <taxon>Actinomycetes</taxon>
        <taxon>Micrococcales</taxon>
        <taxon>Cellulomonadaceae</taxon>
        <taxon>Cellulomonas</taxon>
    </lineage>
</organism>
<protein>
    <recommendedName>
        <fullName evidence="2">LapB rubredoxin metal binding domain-containing protein</fullName>
    </recommendedName>
</protein>
<evidence type="ECO:0000313" key="4">
    <source>
        <dbReference type="Proteomes" id="UP000777774"/>
    </source>
</evidence>
<dbReference type="InterPro" id="IPR041166">
    <property type="entry name" value="Rubredoxin_2"/>
</dbReference>
<evidence type="ECO:0000259" key="2">
    <source>
        <dbReference type="Pfam" id="PF18073"/>
    </source>
</evidence>
<feature type="non-terminal residue" evidence="3">
    <location>
        <position position="107"/>
    </location>
</feature>
<proteinExistence type="predicted"/>
<evidence type="ECO:0000256" key="1">
    <source>
        <dbReference type="ARBA" id="ARBA00022723"/>
    </source>
</evidence>
<reference evidence="3 4" key="1">
    <citation type="submission" date="2020-04" db="EMBL/GenBank/DDBJ databases">
        <title>MicrobeNet Type strains.</title>
        <authorList>
            <person name="Nicholson A.C."/>
        </authorList>
    </citation>
    <scope>NUCLEOTIDE SEQUENCE [LARGE SCALE GENOMIC DNA]</scope>
    <source>
        <strain evidence="3 4">ATCC BAA-787</strain>
    </source>
</reference>
<dbReference type="EMBL" id="JAAXOY010000353">
    <property type="protein sequence ID" value="NKY40434.1"/>
    <property type="molecule type" value="Genomic_DNA"/>
</dbReference>
<dbReference type="Pfam" id="PF18073">
    <property type="entry name" value="Zn_ribbon_LapB"/>
    <property type="match status" value="1"/>
</dbReference>
<name>A0ABX1K1N2_9CELL</name>
<keyword evidence="4" id="KW-1185">Reference proteome</keyword>
<sequence>MRARAVRSSEAERTFTTLNTRSACAQGSGRRASGCRRAGVSVGVGTVPGVSTTTTKRADRSARPGFRCAECGWTATKWVGRCGECQAWGTVSEDLGPGGGAPRTVAT</sequence>
<feature type="domain" description="LapB rubredoxin metal binding" evidence="2">
    <location>
        <begin position="66"/>
        <end position="93"/>
    </location>
</feature>
<keyword evidence="1" id="KW-0479">Metal-binding</keyword>